<sequence length="33" mass="3947">PRRNRPSSRDRSPQQQQPVNVVHRYADNDDRSD</sequence>
<dbReference type="EMBL" id="CAJOBI010173697">
    <property type="protein sequence ID" value="CAF4899323.1"/>
    <property type="molecule type" value="Genomic_DNA"/>
</dbReference>
<evidence type="ECO:0000313" key="4">
    <source>
        <dbReference type="Proteomes" id="UP000676336"/>
    </source>
</evidence>
<gene>
    <name evidence="2" type="ORF">SMN809_LOCUS51671</name>
    <name evidence="3" type="ORF">SMN809_LOCUS54338</name>
</gene>
<organism evidence="2 4">
    <name type="scientific">Rotaria magnacalcarata</name>
    <dbReference type="NCBI Taxonomy" id="392030"/>
    <lineage>
        <taxon>Eukaryota</taxon>
        <taxon>Metazoa</taxon>
        <taxon>Spiralia</taxon>
        <taxon>Gnathifera</taxon>
        <taxon>Rotifera</taxon>
        <taxon>Eurotatoria</taxon>
        <taxon>Bdelloidea</taxon>
        <taxon>Philodinida</taxon>
        <taxon>Philodinidae</taxon>
        <taxon>Rotaria</taxon>
    </lineage>
</organism>
<feature type="region of interest" description="Disordered" evidence="1">
    <location>
        <begin position="1"/>
        <end position="33"/>
    </location>
</feature>
<dbReference type="AlphaFoldDB" id="A0A8S3CBZ4"/>
<evidence type="ECO:0000313" key="2">
    <source>
        <dbReference type="EMBL" id="CAF4899323.1"/>
    </source>
</evidence>
<evidence type="ECO:0000256" key="1">
    <source>
        <dbReference type="SAM" id="MobiDB-lite"/>
    </source>
</evidence>
<dbReference type="Proteomes" id="UP000676336">
    <property type="component" value="Unassembled WGS sequence"/>
</dbReference>
<evidence type="ECO:0000313" key="3">
    <source>
        <dbReference type="EMBL" id="CAF4955493.1"/>
    </source>
</evidence>
<feature type="compositionally biased region" description="Basic and acidic residues" evidence="1">
    <location>
        <begin position="24"/>
        <end position="33"/>
    </location>
</feature>
<reference evidence="2" key="1">
    <citation type="submission" date="2021-02" db="EMBL/GenBank/DDBJ databases">
        <authorList>
            <person name="Nowell W R."/>
        </authorList>
    </citation>
    <scope>NUCLEOTIDE SEQUENCE</scope>
</reference>
<protein>
    <submittedName>
        <fullName evidence="2">Uncharacterized protein</fullName>
    </submittedName>
</protein>
<dbReference type="EMBL" id="CAJOBI010189213">
    <property type="protein sequence ID" value="CAF4955493.1"/>
    <property type="molecule type" value="Genomic_DNA"/>
</dbReference>
<accession>A0A8S3CBZ4</accession>
<proteinExistence type="predicted"/>
<feature type="non-terminal residue" evidence="2">
    <location>
        <position position="33"/>
    </location>
</feature>
<name>A0A8S3CBZ4_9BILA</name>
<comment type="caution">
    <text evidence="2">The sequence shown here is derived from an EMBL/GenBank/DDBJ whole genome shotgun (WGS) entry which is preliminary data.</text>
</comment>